<dbReference type="InterPro" id="IPR052337">
    <property type="entry name" value="SAT4-like"/>
</dbReference>
<feature type="transmembrane region" description="Helical" evidence="7">
    <location>
        <begin position="174"/>
        <end position="200"/>
    </location>
</feature>
<keyword evidence="4 7" id="KW-0472">Membrane</keyword>
<feature type="transmembrane region" description="Helical" evidence="7">
    <location>
        <begin position="57"/>
        <end position="79"/>
    </location>
</feature>
<dbReference type="Proteomes" id="UP000325579">
    <property type="component" value="Unassembled WGS sequence"/>
</dbReference>
<accession>A0A5N7DJQ9</accession>
<gene>
    <name evidence="9" type="ORF">BDV37DRAFT_292124</name>
</gene>
<proteinExistence type="inferred from homology"/>
<comment type="subcellular location">
    <subcellularLocation>
        <location evidence="1">Membrane</location>
        <topology evidence="1">Multi-pass membrane protein</topology>
    </subcellularLocation>
</comment>
<feature type="domain" description="Rhodopsin" evidence="8">
    <location>
        <begin position="41"/>
        <end position="273"/>
    </location>
</feature>
<dbReference type="Pfam" id="PF20684">
    <property type="entry name" value="Fung_rhodopsin"/>
    <property type="match status" value="1"/>
</dbReference>
<evidence type="ECO:0000256" key="6">
    <source>
        <dbReference type="SAM" id="MobiDB-lite"/>
    </source>
</evidence>
<evidence type="ECO:0000256" key="5">
    <source>
        <dbReference type="ARBA" id="ARBA00038359"/>
    </source>
</evidence>
<evidence type="ECO:0000256" key="1">
    <source>
        <dbReference type="ARBA" id="ARBA00004141"/>
    </source>
</evidence>
<evidence type="ECO:0000313" key="9">
    <source>
        <dbReference type="EMBL" id="KAE8406584.1"/>
    </source>
</evidence>
<evidence type="ECO:0000259" key="8">
    <source>
        <dbReference type="Pfam" id="PF20684"/>
    </source>
</evidence>
<reference evidence="9 10" key="1">
    <citation type="submission" date="2019-04" db="EMBL/GenBank/DDBJ databases">
        <authorList>
            <consortium name="DOE Joint Genome Institute"/>
            <person name="Mondo S."/>
            <person name="Kjaerbolling I."/>
            <person name="Vesth T."/>
            <person name="Frisvad J.C."/>
            <person name="Nybo J.L."/>
            <person name="Theobald S."/>
            <person name="Kildgaard S."/>
            <person name="Isbrandt T."/>
            <person name="Kuo A."/>
            <person name="Sato A."/>
            <person name="Lyhne E.K."/>
            <person name="Kogle M.E."/>
            <person name="Wiebenga A."/>
            <person name="Kun R.S."/>
            <person name="Lubbers R.J."/>
            <person name="Makela M.R."/>
            <person name="Barry K."/>
            <person name="Chovatia M."/>
            <person name="Clum A."/>
            <person name="Daum C."/>
            <person name="Haridas S."/>
            <person name="He G."/>
            <person name="LaButti K."/>
            <person name="Lipzen A."/>
            <person name="Riley R."/>
            <person name="Salamov A."/>
            <person name="Simmons B.A."/>
            <person name="Magnuson J.K."/>
            <person name="Henrissat B."/>
            <person name="Mortensen U.H."/>
            <person name="Larsen T.O."/>
            <person name="Devries R.P."/>
            <person name="Grigoriev I.V."/>
            <person name="Machida M."/>
            <person name="Baker S.E."/>
            <person name="Andersen M.R."/>
            <person name="Cantor M.N."/>
            <person name="Hua S.X."/>
        </authorList>
    </citation>
    <scope>NUCLEOTIDE SEQUENCE [LARGE SCALE GENOMIC DNA]</scope>
    <source>
        <strain evidence="9 10">CBS 119388</strain>
    </source>
</reference>
<dbReference type="AlphaFoldDB" id="A0A5N7DJQ9"/>
<dbReference type="RefSeq" id="XP_031943903.1">
    <property type="nucleotide sequence ID" value="XM_032089113.1"/>
</dbReference>
<comment type="similarity">
    <text evidence="5">Belongs to the SAT4 family.</text>
</comment>
<evidence type="ECO:0000313" key="10">
    <source>
        <dbReference type="Proteomes" id="UP000325579"/>
    </source>
</evidence>
<evidence type="ECO:0000256" key="3">
    <source>
        <dbReference type="ARBA" id="ARBA00022989"/>
    </source>
</evidence>
<dbReference type="GO" id="GO:0016020">
    <property type="term" value="C:membrane"/>
    <property type="evidence" value="ECO:0007669"/>
    <property type="project" value="UniProtKB-SubCell"/>
</dbReference>
<feature type="transmembrane region" description="Helical" evidence="7">
    <location>
        <begin position="129"/>
        <end position="154"/>
    </location>
</feature>
<dbReference type="EMBL" id="ML736753">
    <property type="protein sequence ID" value="KAE8406584.1"/>
    <property type="molecule type" value="Genomic_DNA"/>
</dbReference>
<accession>A0A5N6I0L4</accession>
<dbReference type="PANTHER" id="PTHR33048">
    <property type="entry name" value="PTH11-LIKE INTEGRAL MEMBRANE PROTEIN (AFU_ORTHOLOGUE AFUA_5G11245)"/>
    <property type="match status" value="1"/>
</dbReference>
<organism evidence="9 10">
    <name type="scientific">Aspergillus pseudonomiae</name>
    <dbReference type="NCBI Taxonomy" id="1506151"/>
    <lineage>
        <taxon>Eukaryota</taxon>
        <taxon>Fungi</taxon>
        <taxon>Dikarya</taxon>
        <taxon>Ascomycota</taxon>
        <taxon>Pezizomycotina</taxon>
        <taxon>Eurotiomycetes</taxon>
        <taxon>Eurotiomycetidae</taxon>
        <taxon>Eurotiales</taxon>
        <taxon>Aspergillaceae</taxon>
        <taxon>Aspergillus</taxon>
        <taxon>Aspergillus subgen. Circumdati</taxon>
    </lineage>
</organism>
<feature type="transmembrane region" description="Helical" evidence="7">
    <location>
        <begin position="25"/>
        <end position="45"/>
    </location>
</feature>
<evidence type="ECO:0000256" key="7">
    <source>
        <dbReference type="SAM" id="Phobius"/>
    </source>
</evidence>
<keyword evidence="3 7" id="KW-1133">Transmembrane helix</keyword>
<feature type="transmembrane region" description="Helical" evidence="7">
    <location>
        <begin position="212"/>
        <end position="232"/>
    </location>
</feature>
<name>A0A5N7DJQ9_9EURO</name>
<protein>
    <recommendedName>
        <fullName evidence="8">Rhodopsin domain-containing protein</fullName>
    </recommendedName>
</protein>
<dbReference type="PANTHER" id="PTHR33048:SF47">
    <property type="entry name" value="INTEGRAL MEMBRANE PROTEIN-RELATED"/>
    <property type="match status" value="1"/>
</dbReference>
<keyword evidence="2 7" id="KW-0812">Transmembrane</keyword>
<evidence type="ECO:0000256" key="2">
    <source>
        <dbReference type="ARBA" id="ARBA00022692"/>
    </source>
</evidence>
<feature type="compositionally biased region" description="Basic and acidic residues" evidence="6">
    <location>
        <begin position="335"/>
        <end position="350"/>
    </location>
</feature>
<dbReference type="GeneID" id="43673804"/>
<feature type="transmembrane region" description="Helical" evidence="7">
    <location>
        <begin position="252"/>
        <end position="272"/>
    </location>
</feature>
<keyword evidence="10" id="KW-1185">Reference proteome</keyword>
<dbReference type="InterPro" id="IPR049326">
    <property type="entry name" value="Rhodopsin_dom_fungi"/>
</dbReference>
<feature type="region of interest" description="Disordered" evidence="6">
    <location>
        <begin position="329"/>
        <end position="350"/>
    </location>
</feature>
<dbReference type="OrthoDB" id="10017208at2759"/>
<sequence>MSSLTPEEIAYYQAHADDDLRPNQIAADVVGIVLTVTAVAARVLARFRSKAGFGWDDYLISVALMGQLSYAVLMFMSVINGEGQHIIFVKNQKLFVQEYVAAIISYSITVMLTKISILFLYHRFFPMKWLLLIAYVVGAIVVAYNLAVIFVAAFQCIPLSALWTGQSEKCINTAPPFTALAIVNVVTDIAILAIPVTPVLGLHMNTSRKVQVLTIFLLGGIVCIFGIIRTVAISNMKPVDPSYNAVNSGLWSYIEISVGILAACLPTLAPLFKHRRQNQLGNGTYASGSGSSRRWKLGRKWSTERLQDDVLLTENTYIVETWSHSGNGSNSAIQLDHHDKSSKGGEKDHRLSGIVVQREVHQMVDSV</sequence>
<evidence type="ECO:0000256" key="4">
    <source>
        <dbReference type="ARBA" id="ARBA00023136"/>
    </source>
</evidence>
<feature type="transmembrane region" description="Helical" evidence="7">
    <location>
        <begin position="99"/>
        <end position="122"/>
    </location>
</feature>